<name>A0A1H6V1D2_9FIRM</name>
<dbReference type="PANTHER" id="PTHR34382">
    <property type="entry name" value="PTS SYSTEM N,N'-DIACETYLCHITOBIOSE-SPECIFIC EIIA COMPONENT"/>
    <property type="match status" value="1"/>
</dbReference>
<keyword evidence="3" id="KW-0808">Transferase</keyword>
<dbReference type="AlphaFoldDB" id="A0A1H6V1D2"/>
<dbReference type="InterPro" id="IPR036542">
    <property type="entry name" value="PTS_IIA_lac/cel_sf"/>
</dbReference>
<accession>A0A1H6V1D2</accession>
<dbReference type="CDD" id="cd00215">
    <property type="entry name" value="PTS_IIA_lac"/>
    <property type="match status" value="1"/>
</dbReference>
<feature type="active site" description="Tele-phosphohistidine intermediate" evidence="5">
    <location>
        <position position="76"/>
    </location>
</feature>
<keyword evidence="2" id="KW-0762">Sugar transport</keyword>
<evidence type="ECO:0000256" key="7">
    <source>
        <dbReference type="PROSITE-ProRule" id="PRU00418"/>
    </source>
</evidence>
<gene>
    <name evidence="8" type="ORF">SAMN05660742_102109</name>
</gene>
<evidence type="ECO:0000256" key="1">
    <source>
        <dbReference type="ARBA" id="ARBA00022448"/>
    </source>
</evidence>
<feature type="modified residue" description="Phosphohistidine; by HPr" evidence="7">
    <location>
        <position position="76"/>
    </location>
</feature>
<dbReference type="Pfam" id="PF02255">
    <property type="entry name" value="PTS_IIA"/>
    <property type="match status" value="1"/>
</dbReference>
<keyword evidence="1" id="KW-0813">Transport</keyword>
<dbReference type="InterPro" id="IPR003188">
    <property type="entry name" value="PTS_IIA_lac/cel"/>
</dbReference>
<dbReference type="Proteomes" id="UP000199662">
    <property type="component" value="Unassembled WGS sequence"/>
</dbReference>
<sequence>MEVGEEVIFKLITHSGSARSNVFEAFQFCQVGDYEGAKKLMKEADENILEAHKAQTKLIQKEASGEVMEVRLLMVHAQDHLMTCILAKEIMMNMMKIQEELNEIKTHLSLNK</sequence>
<reference evidence="8 9" key="1">
    <citation type="submission" date="2016-10" db="EMBL/GenBank/DDBJ databases">
        <authorList>
            <person name="de Groot N.N."/>
        </authorList>
    </citation>
    <scope>NUCLEOTIDE SEQUENCE [LARGE SCALE GENOMIC DNA]</scope>
    <source>
        <strain evidence="8 9">DSM 2179</strain>
    </source>
</reference>
<evidence type="ECO:0000313" key="8">
    <source>
        <dbReference type="EMBL" id="SEI96774.1"/>
    </source>
</evidence>
<dbReference type="EMBL" id="FNZK01000002">
    <property type="protein sequence ID" value="SEI96774.1"/>
    <property type="molecule type" value="Genomic_DNA"/>
</dbReference>
<keyword evidence="9" id="KW-1185">Reference proteome</keyword>
<dbReference type="RefSeq" id="WP_091828871.1">
    <property type="nucleotide sequence ID" value="NZ_FNZK01000002.1"/>
</dbReference>
<dbReference type="PIRSF" id="PIRSF000699">
    <property type="entry name" value="PTS_IILac_III"/>
    <property type="match status" value="1"/>
</dbReference>
<dbReference type="PANTHER" id="PTHR34382:SF7">
    <property type="entry name" value="PTS SYSTEM N,N'-DIACETYLCHITOBIOSE-SPECIFIC EIIA COMPONENT"/>
    <property type="match status" value="1"/>
</dbReference>
<comment type="cofactor">
    <cofactor evidence="6">
        <name>Mg(2+)</name>
        <dbReference type="ChEBI" id="CHEBI:18420"/>
    </cofactor>
    <text evidence="6">Binds 1 Mg(2+) ion per trimer.</text>
</comment>
<feature type="binding site" evidence="6">
    <location>
        <position position="79"/>
    </location>
    <ligand>
        <name>Mg(2+)</name>
        <dbReference type="ChEBI" id="CHEBI:18420"/>
        <note>ligand shared between all trimeric partners</note>
    </ligand>
</feature>
<dbReference type="SUPFAM" id="SSF46973">
    <property type="entry name" value="Enzyme IIa from lactose specific PTS, IIa-lac"/>
    <property type="match status" value="1"/>
</dbReference>
<evidence type="ECO:0000256" key="4">
    <source>
        <dbReference type="ARBA" id="ARBA00022683"/>
    </source>
</evidence>
<evidence type="ECO:0000256" key="6">
    <source>
        <dbReference type="PIRSR" id="PIRSR000699-2"/>
    </source>
</evidence>
<evidence type="ECO:0000313" key="9">
    <source>
        <dbReference type="Proteomes" id="UP000199662"/>
    </source>
</evidence>
<dbReference type="STRING" id="84035.SAMN05660742_102109"/>
<proteinExistence type="predicted"/>
<dbReference type="Gene3D" id="1.20.58.80">
    <property type="entry name" value="Phosphotransferase system, lactose/cellobiose-type IIA subunit"/>
    <property type="match status" value="1"/>
</dbReference>
<dbReference type="GO" id="GO:0016740">
    <property type="term" value="F:transferase activity"/>
    <property type="evidence" value="ECO:0007669"/>
    <property type="project" value="UniProtKB-KW"/>
</dbReference>
<dbReference type="GO" id="GO:0009401">
    <property type="term" value="P:phosphoenolpyruvate-dependent sugar phosphotransferase system"/>
    <property type="evidence" value="ECO:0007669"/>
    <property type="project" value="UniProtKB-KW"/>
</dbReference>
<keyword evidence="4" id="KW-0598">Phosphotransferase system</keyword>
<evidence type="ECO:0000256" key="2">
    <source>
        <dbReference type="ARBA" id="ARBA00022597"/>
    </source>
</evidence>
<keyword evidence="6" id="KW-0479">Metal-binding</keyword>
<evidence type="ECO:0000256" key="5">
    <source>
        <dbReference type="PIRSR" id="PIRSR000699-1"/>
    </source>
</evidence>
<keyword evidence="6" id="KW-0460">Magnesium</keyword>
<dbReference type="GO" id="GO:0046872">
    <property type="term" value="F:metal ion binding"/>
    <property type="evidence" value="ECO:0007669"/>
    <property type="project" value="UniProtKB-KW"/>
</dbReference>
<organism evidence="8 9">
    <name type="scientific">Propionispira arboris</name>
    <dbReference type="NCBI Taxonomy" id="84035"/>
    <lineage>
        <taxon>Bacteria</taxon>
        <taxon>Bacillati</taxon>
        <taxon>Bacillota</taxon>
        <taxon>Negativicutes</taxon>
        <taxon>Selenomonadales</taxon>
        <taxon>Selenomonadaceae</taxon>
        <taxon>Propionispira</taxon>
    </lineage>
</organism>
<evidence type="ECO:0000256" key="3">
    <source>
        <dbReference type="ARBA" id="ARBA00022679"/>
    </source>
</evidence>
<protein>
    <submittedName>
        <fullName evidence="8">PTS system, cellobiose-specific IIA component</fullName>
    </submittedName>
</protein>
<dbReference type="PROSITE" id="PS51095">
    <property type="entry name" value="PTS_EIIA_TYPE_3"/>
    <property type="match status" value="1"/>
</dbReference>